<dbReference type="EMBL" id="ML143394">
    <property type="protein sequence ID" value="TBU32516.1"/>
    <property type="molecule type" value="Genomic_DNA"/>
</dbReference>
<dbReference type="AlphaFoldDB" id="A0A4Q9N1E8"/>
<accession>A0A4Q9N1E8</accession>
<proteinExistence type="predicted"/>
<gene>
    <name evidence="1" type="ORF">BD311DRAFT_750177</name>
</gene>
<evidence type="ECO:0000313" key="1">
    <source>
        <dbReference type="EMBL" id="TBU32516.1"/>
    </source>
</evidence>
<dbReference type="OrthoDB" id="3012326at2759"/>
<organism evidence="1">
    <name type="scientific">Dichomitus squalens</name>
    <dbReference type="NCBI Taxonomy" id="114155"/>
    <lineage>
        <taxon>Eukaryota</taxon>
        <taxon>Fungi</taxon>
        <taxon>Dikarya</taxon>
        <taxon>Basidiomycota</taxon>
        <taxon>Agaricomycotina</taxon>
        <taxon>Agaricomycetes</taxon>
        <taxon>Polyporales</taxon>
        <taxon>Polyporaceae</taxon>
        <taxon>Dichomitus</taxon>
    </lineage>
</organism>
<protein>
    <submittedName>
        <fullName evidence="1">Uncharacterized protein</fullName>
    </submittedName>
</protein>
<dbReference type="Proteomes" id="UP000292957">
    <property type="component" value="Unassembled WGS sequence"/>
</dbReference>
<reference evidence="1" key="1">
    <citation type="submission" date="2019-01" db="EMBL/GenBank/DDBJ databases">
        <title>Draft genome sequences of three monokaryotic isolates of the white-rot basidiomycete fungus Dichomitus squalens.</title>
        <authorList>
            <consortium name="DOE Joint Genome Institute"/>
            <person name="Lopez S.C."/>
            <person name="Andreopoulos B."/>
            <person name="Pangilinan J."/>
            <person name="Lipzen A."/>
            <person name="Riley R."/>
            <person name="Ahrendt S."/>
            <person name="Ng V."/>
            <person name="Barry K."/>
            <person name="Daum C."/>
            <person name="Grigoriev I.V."/>
            <person name="Hilden K.S."/>
            <person name="Makela M.R."/>
            <person name="de Vries R.P."/>
        </authorList>
    </citation>
    <scope>NUCLEOTIDE SEQUENCE [LARGE SCALE GENOMIC DNA]</scope>
    <source>
        <strain evidence="1">OM18370.1</strain>
    </source>
</reference>
<sequence>MSTTTSSGAGLLAFRLSSDQFQAYTAEARVEHYAGYEHSDGAVSVSRTHSVLVRGFDQNAVAAIKTANGGKADVLKTSYGPGKSMRSVIRQVEDVLLIPCKHWRLVPRTRLCEEHDTLIELDRAKQQKKPIELLLIPVTALPLYLSKHEYMRDWKRLQPAPASPSARTDSLAQALTTWHLLSPLQDRNWPCYIAQRREAEWNFARLMQHECLSLTTPPFLDKIKGGVEDILKRAGLSSDEQAVIADGVLPQGLEVWDDVWDGLYLLDVTAFTHISSPTCPASLDVFLHYPSPGNMTILYRIHNPAPPESDHLQTHARSHRFYIRCSDEQPHPGLDGWRLFFEMKISEVPKRTRRGTKDVERRTWGLTRENASALHDALFGSLESSVTELDAALLVLASVGFHMRLAPDGPGWKGADGFASDMEGEFKLGKLEWIGANLRTVCGVPLETDKLSMKEIVEDDSDY</sequence>
<name>A0A4Q9N1E8_9APHY</name>